<name>A0A1F8EB84_9BACT</name>
<sequence>MSSREYPLKHVRLEQLSSAGFNVADFICFPPNTLRGREEELKAFLAKHGTISCRHFHQDEKTHFKCPVKYEQTDFDTILSFCLANNEGNNEAKTAFYTLCNEAINVKESVCAGNILVLNEHAIWVEYFYGPGTPRDLESKGPDELKTYGKVDGQPAEGEKPPDDILRMVRNARKFKALDNKAYILEFSLYSYPMGRDQTDIICWEWCWGWLHYQMQANRFLLDQLKKANERITKLEEKLCRQTAFTEYTGGIYRRSSR</sequence>
<dbReference type="Proteomes" id="UP000176893">
    <property type="component" value="Unassembled WGS sequence"/>
</dbReference>
<feature type="region of interest" description="Disordered" evidence="1">
    <location>
        <begin position="139"/>
        <end position="162"/>
    </location>
</feature>
<protein>
    <submittedName>
        <fullName evidence="2">Uncharacterized protein</fullName>
    </submittedName>
</protein>
<proteinExistence type="predicted"/>
<dbReference type="STRING" id="1802661.A2649_01820"/>
<evidence type="ECO:0000313" key="2">
    <source>
        <dbReference type="EMBL" id="OGM98052.1"/>
    </source>
</evidence>
<dbReference type="AlphaFoldDB" id="A0A1F8EB84"/>
<reference evidence="2 3" key="1">
    <citation type="journal article" date="2016" name="Nat. Commun.">
        <title>Thousands of microbial genomes shed light on interconnected biogeochemical processes in an aquifer system.</title>
        <authorList>
            <person name="Anantharaman K."/>
            <person name="Brown C.T."/>
            <person name="Hug L.A."/>
            <person name="Sharon I."/>
            <person name="Castelle C.J."/>
            <person name="Probst A.J."/>
            <person name="Thomas B.C."/>
            <person name="Singh A."/>
            <person name="Wilkins M.J."/>
            <person name="Karaoz U."/>
            <person name="Brodie E.L."/>
            <person name="Williams K.H."/>
            <person name="Hubbard S.S."/>
            <person name="Banfield J.F."/>
        </authorList>
    </citation>
    <scope>NUCLEOTIDE SEQUENCE [LARGE SCALE GENOMIC DNA]</scope>
</reference>
<gene>
    <name evidence="2" type="ORF">A2649_01820</name>
</gene>
<feature type="compositionally biased region" description="Basic and acidic residues" evidence="1">
    <location>
        <begin position="139"/>
        <end position="149"/>
    </location>
</feature>
<evidence type="ECO:0000256" key="1">
    <source>
        <dbReference type="SAM" id="MobiDB-lite"/>
    </source>
</evidence>
<comment type="caution">
    <text evidence="2">The sequence shown here is derived from an EMBL/GenBank/DDBJ whole genome shotgun (WGS) entry which is preliminary data.</text>
</comment>
<dbReference type="EMBL" id="MGJB01000018">
    <property type="protein sequence ID" value="OGM98052.1"/>
    <property type="molecule type" value="Genomic_DNA"/>
</dbReference>
<accession>A0A1F8EB84</accession>
<organism evidence="2 3">
    <name type="scientific">Candidatus Yanofskybacteria bacterium RIFCSPHIGHO2_01_FULL_41_26</name>
    <dbReference type="NCBI Taxonomy" id="1802661"/>
    <lineage>
        <taxon>Bacteria</taxon>
        <taxon>Candidatus Yanofskyibacteriota</taxon>
    </lineage>
</organism>
<evidence type="ECO:0000313" key="3">
    <source>
        <dbReference type="Proteomes" id="UP000176893"/>
    </source>
</evidence>